<evidence type="ECO:0000313" key="7">
    <source>
        <dbReference type="EMBL" id="SEM08653.1"/>
    </source>
</evidence>
<dbReference type="Gene3D" id="1.10.357.10">
    <property type="entry name" value="Tetracycline Repressor, domain 2"/>
    <property type="match status" value="1"/>
</dbReference>
<dbReference type="InterPro" id="IPR009057">
    <property type="entry name" value="Homeodomain-like_sf"/>
</dbReference>
<dbReference type="GO" id="GO:0000976">
    <property type="term" value="F:transcription cis-regulatory region binding"/>
    <property type="evidence" value="ECO:0007669"/>
    <property type="project" value="TreeGrafter"/>
</dbReference>
<keyword evidence="1" id="KW-0805">Transcription regulation</keyword>
<name>A0A1H7VHF9_STRJI</name>
<dbReference type="STRING" id="235985.SAMN05414137_11844"/>
<dbReference type="InterPro" id="IPR011075">
    <property type="entry name" value="TetR_C"/>
</dbReference>
<dbReference type="PANTHER" id="PTHR30055:SF148">
    <property type="entry name" value="TETR-FAMILY TRANSCRIPTIONAL REGULATOR"/>
    <property type="match status" value="1"/>
</dbReference>
<dbReference type="InterPro" id="IPR023772">
    <property type="entry name" value="DNA-bd_HTH_TetR-type_CS"/>
</dbReference>
<keyword evidence="2 4" id="KW-0238">DNA-binding</keyword>
<dbReference type="Gene3D" id="1.10.10.60">
    <property type="entry name" value="Homeodomain-like"/>
    <property type="match status" value="1"/>
</dbReference>
<feature type="region of interest" description="Disordered" evidence="5">
    <location>
        <begin position="1"/>
        <end position="54"/>
    </location>
</feature>
<dbReference type="SUPFAM" id="SSF48498">
    <property type="entry name" value="Tetracyclin repressor-like, C-terminal domain"/>
    <property type="match status" value="1"/>
</dbReference>
<dbReference type="AlphaFoldDB" id="A0A1H7VHF9"/>
<evidence type="ECO:0000256" key="2">
    <source>
        <dbReference type="ARBA" id="ARBA00023125"/>
    </source>
</evidence>
<dbReference type="InterPro" id="IPR036271">
    <property type="entry name" value="Tet_transcr_reg_TetR-rel_C_sf"/>
</dbReference>
<evidence type="ECO:0000256" key="4">
    <source>
        <dbReference type="PROSITE-ProRule" id="PRU00335"/>
    </source>
</evidence>
<evidence type="ECO:0000256" key="1">
    <source>
        <dbReference type="ARBA" id="ARBA00023015"/>
    </source>
</evidence>
<dbReference type="InterPro" id="IPR050109">
    <property type="entry name" value="HTH-type_TetR-like_transc_reg"/>
</dbReference>
<dbReference type="Pfam" id="PF16859">
    <property type="entry name" value="TetR_C_11"/>
    <property type="match status" value="1"/>
</dbReference>
<dbReference type="GO" id="GO:0003700">
    <property type="term" value="F:DNA-binding transcription factor activity"/>
    <property type="evidence" value="ECO:0007669"/>
    <property type="project" value="TreeGrafter"/>
</dbReference>
<accession>A0A1H7VHF9</accession>
<feature type="domain" description="HTH tetR-type" evidence="6">
    <location>
        <begin position="53"/>
        <end position="114"/>
    </location>
</feature>
<dbReference type="Pfam" id="PF00440">
    <property type="entry name" value="TetR_N"/>
    <property type="match status" value="1"/>
</dbReference>
<gene>
    <name evidence="7" type="ORF">SAMN05414137_11844</name>
</gene>
<evidence type="ECO:0000259" key="6">
    <source>
        <dbReference type="PROSITE" id="PS50977"/>
    </source>
</evidence>
<feature type="DNA-binding region" description="H-T-H motif" evidence="4">
    <location>
        <begin position="77"/>
        <end position="96"/>
    </location>
</feature>
<dbReference type="SUPFAM" id="SSF46689">
    <property type="entry name" value="Homeodomain-like"/>
    <property type="match status" value="1"/>
</dbReference>
<keyword evidence="3" id="KW-0804">Transcription</keyword>
<sequence length="251" mass="26867">MVSSNAGNTVDSEFESLISRELGQQRSTAPSTSSTTSTTPATPPAKRGRPRSEAVESSIVEGMLRLLDRGSSLAGLTVEAIAAEAGVGKATIYRRWPDKDALLLHLLTQLESKLDPICERATLRESLIAAVDSIRLNAVNRRSGSNLAMIGAEIRAIPDLYARYHETVIEPRRRALRALIHDAQLRGELRVDIDADLLGELVVGPMLSRAILHPDGSLEDPALATTIVDAVLEGIAVSSNTHPVHSDADGT</sequence>
<dbReference type="EMBL" id="FOAZ01000018">
    <property type="protein sequence ID" value="SEM08653.1"/>
    <property type="molecule type" value="Genomic_DNA"/>
</dbReference>
<organism evidence="7 8">
    <name type="scientific">Streptacidiphilus jiangxiensis</name>
    <dbReference type="NCBI Taxonomy" id="235985"/>
    <lineage>
        <taxon>Bacteria</taxon>
        <taxon>Bacillati</taxon>
        <taxon>Actinomycetota</taxon>
        <taxon>Actinomycetes</taxon>
        <taxon>Kitasatosporales</taxon>
        <taxon>Streptomycetaceae</taxon>
        <taxon>Streptacidiphilus</taxon>
    </lineage>
</organism>
<reference evidence="8" key="1">
    <citation type="submission" date="2016-10" db="EMBL/GenBank/DDBJ databases">
        <authorList>
            <person name="Varghese N."/>
        </authorList>
    </citation>
    <scope>NUCLEOTIDE SEQUENCE [LARGE SCALE GENOMIC DNA]</scope>
    <source>
        <strain evidence="8">DSM 45096 / BCRC 16803 / CGMCC 4.1857 / CIP 109030 / JCM 12277 / KCTC 19219 / NBRC 100920 / 33214</strain>
    </source>
</reference>
<feature type="compositionally biased region" description="Low complexity" evidence="5">
    <location>
        <begin position="27"/>
        <end position="40"/>
    </location>
</feature>
<dbReference type="PANTHER" id="PTHR30055">
    <property type="entry name" value="HTH-TYPE TRANSCRIPTIONAL REGULATOR RUTR"/>
    <property type="match status" value="1"/>
</dbReference>
<protein>
    <submittedName>
        <fullName evidence="7">DNA-binding transcriptional regulator, AcrR family</fullName>
    </submittedName>
</protein>
<evidence type="ECO:0000256" key="3">
    <source>
        <dbReference type="ARBA" id="ARBA00023163"/>
    </source>
</evidence>
<dbReference type="eggNOG" id="COG1309">
    <property type="taxonomic scope" value="Bacteria"/>
</dbReference>
<feature type="compositionally biased region" description="Polar residues" evidence="5">
    <location>
        <begin position="1"/>
        <end position="11"/>
    </location>
</feature>
<evidence type="ECO:0000313" key="8">
    <source>
        <dbReference type="Proteomes" id="UP000183015"/>
    </source>
</evidence>
<dbReference type="Proteomes" id="UP000183015">
    <property type="component" value="Unassembled WGS sequence"/>
</dbReference>
<dbReference type="InterPro" id="IPR001647">
    <property type="entry name" value="HTH_TetR"/>
</dbReference>
<evidence type="ECO:0000256" key="5">
    <source>
        <dbReference type="SAM" id="MobiDB-lite"/>
    </source>
</evidence>
<dbReference type="PROSITE" id="PS50977">
    <property type="entry name" value="HTH_TETR_2"/>
    <property type="match status" value="1"/>
</dbReference>
<dbReference type="PROSITE" id="PS01081">
    <property type="entry name" value="HTH_TETR_1"/>
    <property type="match status" value="1"/>
</dbReference>
<keyword evidence="8" id="KW-1185">Reference proteome</keyword>
<proteinExistence type="predicted"/>